<sequence length="137" mass="15592">MSNSQQQKSLQSWQREQLHVAQRYLAEKGIITNKVIEKECRILPPALAIWRLEDQKGKGYWAISGQVPTDAVEVKVANSARDVLRHLSFQWQLKADGIMSSGIKDQTQINFANLLVNKAHDIYAIYDNDKLWANVAS</sequence>
<dbReference type="EMBL" id="JWIC01000005">
    <property type="protein sequence ID" value="KID57222.1"/>
    <property type="molecule type" value="Genomic_DNA"/>
</dbReference>
<name>A0A0C1QQ79_9GAMM</name>
<dbReference type="RefSeq" id="WP_039608995.1">
    <property type="nucleotide sequence ID" value="NZ_JWIC01000005.1"/>
</dbReference>
<evidence type="ECO:0000313" key="2">
    <source>
        <dbReference type="Proteomes" id="UP000031327"/>
    </source>
</evidence>
<reference evidence="1 2" key="1">
    <citation type="submission" date="2014-12" db="EMBL/GenBank/DDBJ databases">
        <title>Draft Genome Sequence of Pseudoalteromonas luteoviolacea HI1.</title>
        <authorList>
            <person name="Asahina A.Y."/>
            <person name="Hadfield M.G."/>
        </authorList>
    </citation>
    <scope>NUCLEOTIDE SEQUENCE [LARGE SCALE GENOMIC DNA]</scope>
    <source>
        <strain evidence="1 2">HI1</strain>
    </source>
</reference>
<comment type="caution">
    <text evidence="1">The sequence shown here is derived from an EMBL/GenBank/DDBJ whole genome shotgun (WGS) entry which is preliminary data.</text>
</comment>
<gene>
    <name evidence="1" type="ORF">JF50_08285</name>
</gene>
<proteinExistence type="predicted"/>
<protein>
    <recommendedName>
        <fullName evidence="3">DUF4826 family protein</fullName>
    </recommendedName>
</protein>
<evidence type="ECO:0000313" key="1">
    <source>
        <dbReference type="EMBL" id="KID57222.1"/>
    </source>
</evidence>
<dbReference type="AlphaFoldDB" id="A0A0C1QQ79"/>
<dbReference type="Proteomes" id="UP000031327">
    <property type="component" value="Unassembled WGS sequence"/>
</dbReference>
<dbReference type="OrthoDB" id="3078260at2"/>
<evidence type="ECO:0008006" key="3">
    <source>
        <dbReference type="Google" id="ProtNLM"/>
    </source>
</evidence>
<dbReference type="InterPro" id="IPR032251">
    <property type="entry name" value="DUF4826"/>
</dbReference>
<dbReference type="Pfam" id="PF16108">
    <property type="entry name" value="DUF4826"/>
    <property type="match status" value="1"/>
</dbReference>
<organism evidence="1 2">
    <name type="scientific">Pseudoalteromonas luteoviolacea</name>
    <dbReference type="NCBI Taxonomy" id="43657"/>
    <lineage>
        <taxon>Bacteria</taxon>
        <taxon>Pseudomonadati</taxon>
        <taxon>Pseudomonadota</taxon>
        <taxon>Gammaproteobacteria</taxon>
        <taxon>Alteromonadales</taxon>
        <taxon>Pseudoalteromonadaceae</taxon>
        <taxon>Pseudoalteromonas</taxon>
    </lineage>
</organism>
<accession>A0A0C1QQ79</accession>